<comment type="caution">
    <text evidence="1">The sequence shown here is derived from an EMBL/GenBank/DDBJ whole genome shotgun (WGS) entry which is preliminary data.</text>
</comment>
<dbReference type="PANTHER" id="PTHR37417:SF2">
    <property type="entry name" value="67 KDA MYOSIN-CROSS-REACTIVE ANTIGEN FAMILY PROTEIN (AFU_ORTHOLOGUE AFUA_5G09970)"/>
    <property type="match status" value="1"/>
</dbReference>
<name>A0A1S9RE19_PENBI</name>
<dbReference type="Proteomes" id="UP000190744">
    <property type="component" value="Unassembled WGS sequence"/>
</dbReference>
<reference evidence="2" key="1">
    <citation type="submission" date="2015-09" db="EMBL/GenBank/DDBJ databases">
        <authorList>
            <person name="Fill T.P."/>
            <person name="Baretta J.F."/>
            <person name="de Almeida L.G."/>
            <person name="Rocha M."/>
            <person name="de Souza D.H."/>
            <person name="Malavazi I."/>
            <person name="Cerdeira L.T."/>
            <person name="Hong H."/>
            <person name="Samborskyy M."/>
            <person name="de Vasconcelos A.T."/>
            <person name="Leadlay P."/>
            <person name="Rodrigues-Filho E."/>
        </authorList>
    </citation>
    <scope>NUCLEOTIDE SEQUENCE [LARGE SCALE GENOMIC DNA]</scope>
    <source>
        <strain evidence="2">LaBioMMi 136</strain>
    </source>
</reference>
<accession>A0A1S9RE19</accession>
<dbReference type="Pfam" id="PF06100">
    <property type="entry name" value="MCRA"/>
    <property type="match status" value="1"/>
</dbReference>
<evidence type="ECO:0000313" key="1">
    <source>
        <dbReference type="EMBL" id="OOQ83665.1"/>
    </source>
</evidence>
<evidence type="ECO:0000313" key="2">
    <source>
        <dbReference type="Proteomes" id="UP000190744"/>
    </source>
</evidence>
<dbReference type="SUPFAM" id="SSF51905">
    <property type="entry name" value="FAD/NAD(P)-binding domain"/>
    <property type="match status" value="1"/>
</dbReference>
<dbReference type="GO" id="GO:0006631">
    <property type="term" value="P:fatty acid metabolic process"/>
    <property type="evidence" value="ECO:0007669"/>
    <property type="project" value="InterPro"/>
</dbReference>
<proteinExistence type="predicted"/>
<dbReference type="EMBL" id="LJBN01000194">
    <property type="protein sequence ID" value="OOQ83665.1"/>
    <property type="molecule type" value="Genomic_DNA"/>
</dbReference>
<dbReference type="PANTHER" id="PTHR37417">
    <property type="entry name" value="67 KDA MYOSIN-CROSS-REACTIVE ANTIGEN FAMILY PROTEIN (AFU_ORTHOLOGUE AFUA_5G09970)"/>
    <property type="match status" value="1"/>
</dbReference>
<dbReference type="Gene3D" id="3.50.50.60">
    <property type="entry name" value="FAD/NAD(P)-binding domain"/>
    <property type="match status" value="3"/>
</dbReference>
<dbReference type="AlphaFoldDB" id="A0A1S9RE19"/>
<dbReference type="InterPro" id="IPR036188">
    <property type="entry name" value="FAD/NAD-bd_sf"/>
</dbReference>
<dbReference type="GO" id="GO:0050151">
    <property type="term" value="F:oleate hydratase activity"/>
    <property type="evidence" value="ECO:0007669"/>
    <property type="project" value="InterPro"/>
</dbReference>
<dbReference type="GO" id="GO:0071949">
    <property type="term" value="F:FAD binding"/>
    <property type="evidence" value="ECO:0007669"/>
    <property type="project" value="InterPro"/>
</dbReference>
<sequence length="537" mass="60435">MDEAYAQDERQPAVEAWIVGSGTASLASAVYLVQRAKLLPHNVHILDSHISMGAALHHNGDSVHGYDQFAGCLPVPAGSPLEELLASIPSEQSHGCTVLDEIKKQEACHMPVDHRSGTRFLIQNSDNRELISLNGLGLSAKCRIRLALLLLRSEKSLKRIRIKDFMPSSFFQSSFWVVWTAQFGFQPWHGALEFRRALRQYLRNFHHLSILNCLDITGYYQYESIYLPIFLYLRNLGVDFHFDTKVTNIETTTQNGRQRISTLSLLENGFRITKKIGTHDLVILMLGSTVSGSVTGSNDYPPSPRSIELNEEYDENWTIWLELGTHDHEFGNPYNFCTRVDDSTIASFTVTTGDPYLWDFLASISTHAEAGTYISLPNSRWKLSLCVPTQPVFSQQPGNVHVLWGFALFPKTKGNYIQKPMEMCSGAEILTEVLRHLKYPSLAHHTLTIPRLMPRMSSMLLVRSLTDRPEVIPPNSSNIGLVGQFVEIPWYSCVDMSYGIRSAQVATAHLTGTSLPDDEHGHWGSTAMSLLRVLFWK</sequence>
<dbReference type="InterPro" id="IPR010354">
    <property type="entry name" value="Oleate_hydratase"/>
</dbReference>
<gene>
    <name evidence="1" type="ORF">PEBR_35950</name>
</gene>
<protein>
    <submittedName>
        <fullName evidence="1">67 kDa myosin-cross-reactive antigen like family protein</fullName>
    </submittedName>
</protein>
<organism evidence="1 2">
    <name type="scientific">Penicillium brasilianum</name>
    <dbReference type="NCBI Taxonomy" id="104259"/>
    <lineage>
        <taxon>Eukaryota</taxon>
        <taxon>Fungi</taxon>
        <taxon>Dikarya</taxon>
        <taxon>Ascomycota</taxon>
        <taxon>Pezizomycotina</taxon>
        <taxon>Eurotiomycetes</taxon>
        <taxon>Eurotiomycetidae</taxon>
        <taxon>Eurotiales</taxon>
        <taxon>Aspergillaceae</taxon>
        <taxon>Penicillium</taxon>
    </lineage>
</organism>